<evidence type="ECO:0000256" key="2">
    <source>
        <dbReference type="ARBA" id="ARBA00023043"/>
    </source>
</evidence>
<dbReference type="PANTHER" id="PTHR45819:SF5">
    <property type="entry name" value="CENTAURIN-GAMMA-1A"/>
    <property type="match status" value="1"/>
</dbReference>
<evidence type="ECO:0000256" key="1">
    <source>
        <dbReference type="ARBA" id="ARBA00022771"/>
    </source>
</evidence>
<feature type="non-terminal residue" evidence="5">
    <location>
        <position position="294"/>
    </location>
</feature>
<dbReference type="EMBL" id="CAXKWB010041320">
    <property type="protein sequence ID" value="CAL4156118.1"/>
    <property type="molecule type" value="Genomic_DNA"/>
</dbReference>
<keyword evidence="1" id="KW-0862">Zinc</keyword>
<dbReference type="InterPro" id="IPR001849">
    <property type="entry name" value="PH_domain"/>
</dbReference>
<feature type="non-terminal residue" evidence="5">
    <location>
        <position position="1"/>
    </location>
</feature>
<comment type="caution">
    <text evidence="5">The sequence shown here is derived from an EMBL/GenBank/DDBJ whole genome shotgun (WGS) entry which is preliminary data.</text>
</comment>
<name>A0AAV2S0F1_MEGNR</name>
<sequence length="294" mass="32550">DSFVQSPEWTTLPRGRVPDLHPGIVGSLPSGKSAALVHRYLTGSYTQEGSPDGGHLKKEVLLNNRSYPLFKKDEGRPPEQQEYALCKDSLRDDSFKQMSAPGDITTIPCMPPSTPQKSIFSHTNTNVMDTMPPPRKVLITPSYTPTTARKTIRKSNLFTPSKKNDEKDKNKNSEFGSGRAIPIKQGYLYKKSSKTLNKEWKKKYVTLCDNGKLTYHSSLHDYMENSHGKDISLQYTTVKVLGMKPRGTKVVPGIVGHDSDHLTGDKHGLDLTNKGSAPLHIRKRASSIGSSVTS</sequence>
<dbReference type="Gene3D" id="3.40.50.300">
    <property type="entry name" value="P-loop containing nucleotide triphosphate hydrolases"/>
    <property type="match status" value="1"/>
</dbReference>
<proteinExistence type="predicted"/>
<dbReference type="GO" id="GO:0005096">
    <property type="term" value="F:GTPase activator activity"/>
    <property type="evidence" value="ECO:0007669"/>
    <property type="project" value="TreeGrafter"/>
</dbReference>
<dbReference type="InterPro" id="IPR011993">
    <property type="entry name" value="PH-like_dom_sf"/>
</dbReference>
<organism evidence="5 6">
    <name type="scientific">Meganyctiphanes norvegica</name>
    <name type="common">Northern krill</name>
    <name type="synonym">Thysanopoda norvegica</name>
    <dbReference type="NCBI Taxonomy" id="48144"/>
    <lineage>
        <taxon>Eukaryota</taxon>
        <taxon>Metazoa</taxon>
        <taxon>Ecdysozoa</taxon>
        <taxon>Arthropoda</taxon>
        <taxon>Crustacea</taxon>
        <taxon>Multicrustacea</taxon>
        <taxon>Malacostraca</taxon>
        <taxon>Eumalacostraca</taxon>
        <taxon>Eucarida</taxon>
        <taxon>Euphausiacea</taxon>
        <taxon>Euphausiidae</taxon>
        <taxon>Meganyctiphanes</taxon>
    </lineage>
</organism>
<dbReference type="Gene3D" id="2.30.29.30">
    <property type="entry name" value="Pleckstrin-homology domain (PH domain)/Phosphotyrosine-binding domain (PTB)"/>
    <property type="match status" value="1"/>
</dbReference>
<keyword evidence="6" id="KW-1185">Reference proteome</keyword>
<dbReference type="PANTHER" id="PTHR45819">
    <property type="entry name" value="CENTAURIN-GAMMA-1A"/>
    <property type="match status" value="1"/>
</dbReference>
<reference evidence="5 6" key="1">
    <citation type="submission" date="2024-05" db="EMBL/GenBank/DDBJ databases">
        <authorList>
            <person name="Wallberg A."/>
        </authorList>
    </citation>
    <scope>NUCLEOTIDE SEQUENCE [LARGE SCALE GENOMIC DNA]</scope>
</reference>
<dbReference type="SUPFAM" id="SSF50729">
    <property type="entry name" value="PH domain-like"/>
    <property type="match status" value="1"/>
</dbReference>
<accession>A0AAV2S0F1</accession>
<evidence type="ECO:0000256" key="3">
    <source>
        <dbReference type="SAM" id="MobiDB-lite"/>
    </source>
</evidence>
<feature type="region of interest" description="Disordered" evidence="3">
    <location>
        <begin position="1"/>
        <end position="28"/>
    </location>
</feature>
<dbReference type="FunFam" id="2.30.29.30:FF:000109">
    <property type="entry name" value="Arf-GAP with GTPase, ANK repeat and PH domain-containing protein 1"/>
    <property type="match status" value="1"/>
</dbReference>
<evidence type="ECO:0000259" key="4">
    <source>
        <dbReference type="PROSITE" id="PS50003"/>
    </source>
</evidence>
<dbReference type="GO" id="GO:0003924">
    <property type="term" value="F:GTPase activity"/>
    <property type="evidence" value="ECO:0007669"/>
    <property type="project" value="TreeGrafter"/>
</dbReference>
<dbReference type="GO" id="GO:0008270">
    <property type="term" value="F:zinc ion binding"/>
    <property type="evidence" value="ECO:0007669"/>
    <property type="project" value="UniProtKB-KW"/>
</dbReference>
<evidence type="ECO:0000313" key="5">
    <source>
        <dbReference type="EMBL" id="CAL4156118.1"/>
    </source>
</evidence>
<evidence type="ECO:0000313" key="6">
    <source>
        <dbReference type="Proteomes" id="UP001497623"/>
    </source>
</evidence>
<dbReference type="InterPro" id="IPR051282">
    <property type="entry name" value="Arf-GAP_GTPase_ANK_PH"/>
</dbReference>
<dbReference type="InterPro" id="IPR027417">
    <property type="entry name" value="P-loop_NTPase"/>
</dbReference>
<feature type="compositionally biased region" description="Basic and acidic residues" evidence="3">
    <location>
        <begin position="162"/>
        <end position="172"/>
    </location>
</feature>
<keyword evidence="1" id="KW-0863">Zinc-finger</keyword>
<dbReference type="AlphaFoldDB" id="A0AAV2S0F1"/>
<feature type="domain" description="PH" evidence="4">
    <location>
        <begin position="181"/>
        <end position="294"/>
    </location>
</feature>
<feature type="region of interest" description="Disordered" evidence="3">
    <location>
        <begin position="157"/>
        <end position="177"/>
    </location>
</feature>
<dbReference type="Proteomes" id="UP001497623">
    <property type="component" value="Unassembled WGS sequence"/>
</dbReference>
<dbReference type="PROSITE" id="PS50003">
    <property type="entry name" value="PH_DOMAIN"/>
    <property type="match status" value="1"/>
</dbReference>
<gene>
    <name evidence="5" type="ORF">MNOR_LOCUS31671</name>
</gene>
<keyword evidence="1" id="KW-0479">Metal-binding</keyword>
<keyword evidence="2" id="KW-0040">ANK repeat</keyword>
<protein>
    <recommendedName>
        <fullName evidence="4">PH domain-containing protein</fullName>
    </recommendedName>
</protein>